<accession>A0ABX0CQ06</accession>
<dbReference type="PROSITE" id="PS51206">
    <property type="entry name" value="SF3_HELICASE_1"/>
    <property type="match status" value="1"/>
</dbReference>
<dbReference type="EMBL" id="JAAGUX010000058">
    <property type="protein sequence ID" value="NEW58586.1"/>
    <property type="molecule type" value="Genomic_DNA"/>
</dbReference>
<gene>
    <name evidence="5" type="ORF">GV794_23500</name>
</gene>
<sequence>MATRLVSEHGGKLLHVHNVGWHFWTGSRWEPDERRNAPRLVRRTLVTACQVAVTGKDRQLMADVHRCNSAAGIRGTLDIASYDESIAATVADLDADPYSLNCANGTLDLRTLLLRDHDPGDRITHLCRGGYDPDAGAPLWDAFLARVLPDGEVREFVRRYAGVALLGAVREHKLVILKGIGRNGKTVFYNALAYALGSYATVAESELFLLREHGSAHPTGMMDLRGARWVVVSESDQGRRLAEATVKRLTGGDPITARHLYKDHVTFEPSHTPVLVTNHLPKVSADDHALWSRLLVVDFSVVIPDAEQDPALSERLRREADGILSWAVRGWQDYQRIGLSPPAAVLATTDQYRTDSDAVARFIDEVCVVGPLQRVHAAELFDVWTSWCAEDGGPPGSKRAFGLALDSRGFESAKGTGGVRWRMGIGLPVQLD</sequence>
<dbReference type="InterPro" id="IPR014015">
    <property type="entry name" value="Helicase_SF3_DNA-vir"/>
</dbReference>
<organism evidence="5 6">
    <name type="scientific">Nocardia cyriacigeorgica</name>
    <dbReference type="NCBI Taxonomy" id="135487"/>
    <lineage>
        <taxon>Bacteria</taxon>
        <taxon>Bacillati</taxon>
        <taxon>Actinomycetota</taxon>
        <taxon>Actinomycetes</taxon>
        <taxon>Mycobacteriales</taxon>
        <taxon>Nocardiaceae</taxon>
        <taxon>Nocardia</taxon>
    </lineage>
</organism>
<dbReference type="SMART" id="SM00885">
    <property type="entry name" value="D5_N"/>
    <property type="match status" value="1"/>
</dbReference>
<evidence type="ECO:0000256" key="3">
    <source>
        <dbReference type="ARBA" id="ARBA00022840"/>
    </source>
</evidence>
<feature type="domain" description="SF3 helicase" evidence="4">
    <location>
        <begin position="152"/>
        <end position="312"/>
    </location>
</feature>
<evidence type="ECO:0000256" key="1">
    <source>
        <dbReference type="ARBA" id="ARBA00022741"/>
    </source>
</evidence>
<dbReference type="InterPro" id="IPR051620">
    <property type="entry name" value="ORF904-like_C"/>
</dbReference>
<keyword evidence="1" id="KW-0547">Nucleotide-binding</keyword>
<dbReference type="InterPro" id="IPR045455">
    <property type="entry name" value="NrS-1_pol-like_helicase"/>
</dbReference>
<keyword evidence="6" id="KW-1185">Reference proteome</keyword>
<dbReference type="InterPro" id="IPR014818">
    <property type="entry name" value="Phage/plasmid_primase_P4_C"/>
</dbReference>
<reference evidence="5 6" key="1">
    <citation type="submission" date="2020-01" db="EMBL/GenBank/DDBJ databases">
        <title>Genetics and antimicrobial susceptibilities of Nocardia species isolated from the soil; a comparison with species isolated from humans.</title>
        <authorList>
            <person name="Carrasco G."/>
            <person name="Monzon S."/>
            <person name="Sansegundo M."/>
            <person name="Garcia E."/>
            <person name="Garrido N."/>
            <person name="Medina M.J."/>
            <person name="Villalon P."/>
            <person name="Ramirez-Arocha A.C."/>
            <person name="Jimenez P."/>
            <person name="Cuesta I."/>
            <person name="Valdezate S."/>
        </authorList>
    </citation>
    <scope>NUCLEOTIDE SEQUENCE [LARGE SCALE GENOMIC DNA]</scope>
    <source>
        <strain evidence="5 6">CNM20110649</strain>
    </source>
</reference>
<dbReference type="Gene3D" id="3.40.50.300">
    <property type="entry name" value="P-loop containing nucleotide triphosphate hydrolases"/>
    <property type="match status" value="1"/>
</dbReference>
<evidence type="ECO:0000259" key="4">
    <source>
        <dbReference type="PROSITE" id="PS51206"/>
    </source>
</evidence>
<dbReference type="PANTHER" id="PTHR35372:SF2">
    <property type="entry name" value="SF3 HELICASE DOMAIN-CONTAINING PROTEIN"/>
    <property type="match status" value="1"/>
</dbReference>
<dbReference type="InterPro" id="IPR006500">
    <property type="entry name" value="Helicase_put_C_phage/plasmid"/>
</dbReference>
<dbReference type="NCBIfam" id="TIGR01613">
    <property type="entry name" value="primase_Cterm"/>
    <property type="match status" value="1"/>
</dbReference>
<dbReference type="SUPFAM" id="SSF52540">
    <property type="entry name" value="P-loop containing nucleoside triphosphate hydrolases"/>
    <property type="match status" value="1"/>
</dbReference>
<keyword evidence="3" id="KW-0067">ATP-binding</keyword>
<keyword evidence="2" id="KW-0378">Hydrolase</keyword>
<dbReference type="Proteomes" id="UP000470876">
    <property type="component" value="Unassembled WGS sequence"/>
</dbReference>
<dbReference type="Pfam" id="PF19263">
    <property type="entry name" value="DUF5906"/>
    <property type="match status" value="1"/>
</dbReference>
<dbReference type="InterPro" id="IPR027417">
    <property type="entry name" value="P-loop_NTPase"/>
</dbReference>
<protein>
    <recommendedName>
        <fullName evidence="4">SF3 helicase domain-containing protein</fullName>
    </recommendedName>
</protein>
<name>A0ABX0CQ06_9NOCA</name>
<comment type="caution">
    <text evidence="5">The sequence shown here is derived from an EMBL/GenBank/DDBJ whole genome shotgun (WGS) entry which is preliminary data.</text>
</comment>
<evidence type="ECO:0000313" key="5">
    <source>
        <dbReference type="EMBL" id="NEW58586.1"/>
    </source>
</evidence>
<evidence type="ECO:0000256" key="2">
    <source>
        <dbReference type="ARBA" id="ARBA00022801"/>
    </source>
</evidence>
<dbReference type="Pfam" id="PF08706">
    <property type="entry name" value="D5_N"/>
    <property type="match status" value="1"/>
</dbReference>
<evidence type="ECO:0000313" key="6">
    <source>
        <dbReference type="Proteomes" id="UP000470876"/>
    </source>
</evidence>
<proteinExistence type="predicted"/>
<dbReference type="PANTHER" id="PTHR35372">
    <property type="entry name" value="ATP BINDING PROTEIN-RELATED"/>
    <property type="match status" value="1"/>
</dbReference>